<dbReference type="EMBL" id="CAUYUJ010018084">
    <property type="protein sequence ID" value="CAK0880531.1"/>
    <property type="molecule type" value="Genomic_DNA"/>
</dbReference>
<gene>
    <name evidence="2" type="ORF">PCOR1329_LOCUS63642</name>
</gene>
<protein>
    <submittedName>
        <fullName evidence="2">Uncharacterized protein</fullName>
    </submittedName>
</protein>
<feature type="non-terminal residue" evidence="2">
    <location>
        <position position="798"/>
    </location>
</feature>
<evidence type="ECO:0000313" key="2">
    <source>
        <dbReference type="EMBL" id="CAK0880531.1"/>
    </source>
</evidence>
<accession>A0ABN9W391</accession>
<reference evidence="2" key="1">
    <citation type="submission" date="2023-10" db="EMBL/GenBank/DDBJ databases">
        <authorList>
            <person name="Chen Y."/>
            <person name="Shah S."/>
            <person name="Dougan E. K."/>
            <person name="Thang M."/>
            <person name="Chan C."/>
        </authorList>
    </citation>
    <scope>NUCLEOTIDE SEQUENCE [LARGE SCALE GENOMIC DNA]</scope>
</reference>
<keyword evidence="3" id="KW-1185">Reference proteome</keyword>
<evidence type="ECO:0000256" key="1">
    <source>
        <dbReference type="SAM" id="MobiDB-lite"/>
    </source>
</evidence>
<organism evidence="2 3">
    <name type="scientific">Prorocentrum cordatum</name>
    <dbReference type="NCBI Taxonomy" id="2364126"/>
    <lineage>
        <taxon>Eukaryota</taxon>
        <taxon>Sar</taxon>
        <taxon>Alveolata</taxon>
        <taxon>Dinophyceae</taxon>
        <taxon>Prorocentrales</taxon>
        <taxon>Prorocentraceae</taxon>
        <taxon>Prorocentrum</taxon>
    </lineage>
</organism>
<feature type="compositionally biased region" description="Basic and acidic residues" evidence="1">
    <location>
        <begin position="395"/>
        <end position="404"/>
    </location>
</feature>
<dbReference type="Proteomes" id="UP001189429">
    <property type="component" value="Unassembled WGS sequence"/>
</dbReference>
<feature type="region of interest" description="Disordered" evidence="1">
    <location>
        <begin position="369"/>
        <end position="443"/>
    </location>
</feature>
<proteinExistence type="predicted"/>
<sequence>MADIGIITWTSSPKCNVGLFALEKDGGAAQRLIVDARRANECFQAPPGVSLLSSEGLSRIEVELPASAPLGSEQAAKLLEDFCLSIGLSDVSNCSRRLRVPAWLSDYFCLPPAPAHVMGAAGSNTVLGCAPHGLHLWIAQMINETTVTKVTPSLPGPPLRDRGPPLVVRPALGEEFNALSHYVYVDSLGVIGACEAAVGDALEQLLLRKSERSHGGIVALATELDGAALRTRVAPKRFWNIYQALGALLRRRRASAWALEVVLGHCAFAALCCRGLLSVFHSVYAFVERGRASGRAEPLWGECRSELQAFRSLVIFMFSDWLLSWNDLVVQTDSGLEGRAVAQALWPLQAVREARPSEGQLGLETLASQRKATLRPPGVQPALRGRLSGSRRGRAPSDNEDRLKPAPRLADVGESSSTSGEGGPGPGAALGAARKRAGRQRGREQVITVLTAAARGAHRSPSGSSVALEVLGRCRSRSAGFDSSEGERPRVHGELVDGMRIGYLSLLLFMSRGAGEGIQILAGLMFSTAELSRAGRCGPPQACRCRRVWRQGPPGRSWRSWSLTVWAGVARMLAGPFPLQASVLWSVSLGSRWGASKLMSLKARGTIAPAGGISLSWSLLFSLSQRIERSSAARSDVSIERGSPLLRFIRPVQRVMADGPKDQVVRTFTYLQSLRKPNFSRGEPSIAEAIVQHPRRHVGPSIDIFGQHRTGPEAQRRGQGGSIVSVQRFDEDVRLARSWELLPDRRSQLLEACGAALEDIPPGRPHGVAPHWRGISRVATSSTFMRGLVASRGPLSSK</sequence>
<evidence type="ECO:0000313" key="3">
    <source>
        <dbReference type="Proteomes" id="UP001189429"/>
    </source>
</evidence>
<name>A0ABN9W391_9DINO</name>
<comment type="caution">
    <text evidence="2">The sequence shown here is derived from an EMBL/GenBank/DDBJ whole genome shotgun (WGS) entry which is preliminary data.</text>
</comment>